<keyword evidence="2" id="KW-0812">Transmembrane</keyword>
<dbReference type="Proteomes" id="UP001331761">
    <property type="component" value="Unassembled WGS sequence"/>
</dbReference>
<evidence type="ECO:0000313" key="5">
    <source>
        <dbReference type="EMBL" id="KAK5979260.1"/>
    </source>
</evidence>
<evidence type="ECO:0000259" key="4">
    <source>
        <dbReference type="PROSITE" id="PS00022"/>
    </source>
</evidence>
<evidence type="ECO:0000256" key="2">
    <source>
        <dbReference type="SAM" id="Phobius"/>
    </source>
</evidence>
<dbReference type="PROSITE" id="PS00022">
    <property type="entry name" value="EGF_1"/>
    <property type="match status" value="1"/>
</dbReference>
<protein>
    <recommendedName>
        <fullName evidence="4">EGF-like domain-containing protein</fullName>
    </recommendedName>
</protein>
<feature type="domain" description="EGF-like" evidence="4">
    <location>
        <begin position="194"/>
        <end position="205"/>
    </location>
</feature>
<dbReference type="InterPro" id="IPR000742">
    <property type="entry name" value="EGF"/>
</dbReference>
<proteinExistence type="predicted"/>
<keyword evidence="2" id="KW-0472">Membrane</keyword>
<organism evidence="5 6">
    <name type="scientific">Trichostrongylus colubriformis</name>
    <name type="common">Black scour worm</name>
    <dbReference type="NCBI Taxonomy" id="6319"/>
    <lineage>
        <taxon>Eukaryota</taxon>
        <taxon>Metazoa</taxon>
        <taxon>Ecdysozoa</taxon>
        <taxon>Nematoda</taxon>
        <taxon>Chromadorea</taxon>
        <taxon>Rhabditida</taxon>
        <taxon>Rhabditina</taxon>
        <taxon>Rhabditomorpha</taxon>
        <taxon>Strongyloidea</taxon>
        <taxon>Trichostrongylidae</taxon>
        <taxon>Trichostrongylus</taxon>
    </lineage>
</organism>
<feature type="region of interest" description="Disordered" evidence="1">
    <location>
        <begin position="292"/>
        <end position="368"/>
    </location>
</feature>
<feature type="compositionally biased region" description="Basic and acidic residues" evidence="1">
    <location>
        <begin position="302"/>
        <end position="313"/>
    </location>
</feature>
<feature type="chain" id="PRO_5042882459" description="EGF-like domain-containing protein" evidence="3">
    <location>
        <begin position="22"/>
        <end position="368"/>
    </location>
</feature>
<keyword evidence="3" id="KW-0732">Signal</keyword>
<gene>
    <name evidence="5" type="ORF">GCK32_000647</name>
</gene>
<evidence type="ECO:0000313" key="6">
    <source>
        <dbReference type="Proteomes" id="UP001331761"/>
    </source>
</evidence>
<keyword evidence="2" id="KW-1133">Transmembrane helix</keyword>
<evidence type="ECO:0000256" key="3">
    <source>
        <dbReference type="SAM" id="SignalP"/>
    </source>
</evidence>
<sequence length="368" mass="40887">MLHPALNIVFQAIVFLQHANCYEETVKGKLLTFASLNTPISETVRYIPIGHHAFFTCEAFKKSSLMPERAKNASWLLMHRSGETWNTYELKNTISLEKSRIMVTDNNAYLYGMSSVLDGSIITCTVPSVLSSEIPDANDTTSTKELTLSSRTILVAQNCGKNGEDSTTSMNKLNPCRFGSCAVTNMSGFGLLECRCMPQYTGLYCDKFVLWATIYELLFYSPVAALLLVLLFVACCFDYVEGMRKEKPMKLEKHLPRGCLAVDLKRNYPAMFLTHEQYAEMALSLLQEPLMEDSARPPSAEKPSREVTPEKSRSTPGTAPTSKKEHPITKPVRNTGSLPKLLTPPDSVEKSEKSAPRKAKKSGTSDGK</sequence>
<evidence type="ECO:0000256" key="1">
    <source>
        <dbReference type="SAM" id="MobiDB-lite"/>
    </source>
</evidence>
<comment type="caution">
    <text evidence="5">The sequence shown here is derived from an EMBL/GenBank/DDBJ whole genome shotgun (WGS) entry which is preliminary data.</text>
</comment>
<feature type="signal peptide" evidence="3">
    <location>
        <begin position="1"/>
        <end position="21"/>
    </location>
</feature>
<accession>A0AAN8FIH5</accession>
<dbReference type="EMBL" id="WIXE01008497">
    <property type="protein sequence ID" value="KAK5979260.1"/>
    <property type="molecule type" value="Genomic_DNA"/>
</dbReference>
<feature type="transmembrane region" description="Helical" evidence="2">
    <location>
        <begin position="217"/>
        <end position="240"/>
    </location>
</feature>
<name>A0AAN8FIH5_TRICO</name>
<reference evidence="5 6" key="1">
    <citation type="submission" date="2019-10" db="EMBL/GenBank/DDBJ databases">
        <title>Assembly and Annotation for the nematode Trichostrongylus colubriformis.</title>
        <authorList>
            <person name="Martin J."/>
        </authorList>
    </citation>
    <scope>NUCLEOTIDE SEQUENCE [LARGE SCALE GENOMIC DNA]</scope>
    <source>
        <strain evidence="5">G859</strain>
        <tissue evidence="5">Whole worm</tissue>
    </source>
</reference>
<keyword evidence="6" id="KW-1185">Reference proteome</keyword>
<dbReference type="AlphaFoldDB" id="A0AAN8FIH5"/>